<gene>
    <name evidence="2" type="ORF">CC86DRAFT_372248</name>
</gene>
<dbReference type="EMBL" id="MU006232">
    <property type="protein sequence ID" value="KAF2823217.1"/>
    <property type="molecule type" value="Genomic_DNA"/>
</dbReference>
<protein>
    <submittedName>
        <fullName evidence="2">Uncharacterized protein</fullName>
    </submittedName>
</protein>
<name>A0A6A6ZSB6_9PLEO</name>
<reference evidence="2" key="1">
    <citation type="journal article" date="2020" name="Stud. Mycol.">
        <title>101 Dothideomycetes genomes: a test case for predicting lifestyles and emergence of pathogens.</title>
        <authorList>
            <person name="Haridas S."/>
            <person name="Albert R."/>
            <person name="Binder M."/>
            <person name="Bloem J."/>
            <person name="Labutti K."/>
            <person name="Salamov A."/>
            <person name="Andreopoulos B."/>
            <person name="Baker S."/>
            <person name="Barry K."/>
            <person name="Bills G."/>
            <person name="Bluhm B."/>
            <person name="Cannon C."/>
            <person name="Castanera R."/>
            <person name="Culley D."/>
            <person name="Daum C."/>
            <person name="Ezra D."/>
            <person name="Gonzalez J."/>
            <person name="Henrissat B."/>
            <person name="Kuo A."/>
            <person name="Liang C."/>
            <person name="Lipzen A."/>
            <person name="Lutzoni F."/>
            <person name="Magnuson J."/>
            <person name="Mondo S."/>
            <person name="Nolan M."/>
            <person name="Ohm R."/>
            <person name="Pangilinan J."/>
            <person name="Park H.-J."/>
            <person name="Ramirez L."/>
            <person name="Alfaro M."/>
            <person name="Sun H."/>
            <person name="Tritt A."/>
            <person name="Yoshinaga Y."/>
            <person name="Zwiers L.-H."/>
            <person name="Turgeon B."/>
            <person name="Goodwin S."/>
            <person name="Spatafora J."/>
            <person name="Crous P."/>
            <person name="Grigoriev I."/>
        </authorList>
    </citation>
    <scope>NUCLEOTIDE SEQUENCE</scope>
    <source>
        <strain evidence="2">CBS 113818</strain>
    </source>
</reference>
<evidence type="ECO:0000313" key="2">
    <source>
        <dbReference type="EMBL" id="KAF2823217.1"/>
    </source>
</evidence>
<dbReference type="Proteomes" id="UP000799424">
    <property type="component" value="Unassembled WGS sequence"/>
</dbReference>
<feature type="compositionally biased region" description="Polar residues" evidence="1">
    <location>
        <begin position="147"/>
        <end position="162"/>
    </location>
</feature>
<keyword evidence="3" id="KW-1185">Reference proteome</keyword>
<evidence type="ECO:0000313" key="3">
    <source>
        <dbReference type="Proteomes" id="UP000799424"/>
    </source>
</evidence>
<proteinExistence type="predicted"/>
<accession>A0A6A6ZSB6</accession>
<feature type="region of interest" description="Disordered" evidence="1">
    <location>
        <begin position="147"/>
        <end position="198"/>
    </location>
</feature>
<organism evidence="2 3">
    <name type="scientific">Ophiobolus disseminans</name>
    <dbReference type="NCBI Taxonomy" id="1469910"/>
    <lineage>
        <taxon>Eukaryota</taxon>
        <taxon>Fungi</taxon>
        <taxon>Dikarya</taxon>
        <taxon>Ascomycota</taxon>
        <taxon>Pezizomycotina</taxon>
        <taxon>Dothideomycetes</taxon>
        <taxon>Pleosporomycetidae</taxon>
        <taxon>Pleosporales</taxon>
        <taxon>Pleosporineae</taxon>
        <taxon>Phaeosphaeriaceae</taxon>
        <taxon>Ophiobolus</taxon>
    </lineage>
</organism>
<dbReference type="AlphaFoldDB" id="A0A6A6ZSB6"/>
<sequence length="198" mass="22359">MATFNDVHLRSLSNDISNALPKIDQSGSVTLPDLLQDTGHAYMIVRDILLAVSIRPDKQDFNCDTVRNQIIWYIEQYCNEIRRFEEDPDEYDDGKGARPQSIQSAKYLLDFIRDKTTANQTQRQDMVDAIARLEGRHKMRNSHCNNQYRNEASGTQNINSGNGKIVNGNHYTSGGKQQNNTGNGSFFAGDIKGNVDTR</sequence>
<evidence type="ECO:0000256" key="1">
    <source>
        <dbReference type="SAM" id="MobiDB-lite"/>
    </source>
</evidence>
<feature type="compositionally biased region" description="Polar residues" evidence="1">
    <location>
        <begin position="169"/>
        <end position="184"/>
    </location>
</feature>